<keyword evidence="1" id="KW-1185">Reference proteome</keyword>
<dbReference type="RefSeq" id="XP_026729482.1">
    <property type="nucleotide sequence ID" value="XM_026873681.1"/>
</dbReference>
<sequence>MARHSALAGSTGRGDNVEKCQEIPIVTENSDCLWATICLQSVPVVIGVRHLPSGKLRGKLLCAHLTTITTVKVGEAQLQLRCIHRIRIQGNQADGMQEANEMGYISRYSSTVKDLLGGRLEFILERHSHNKS</sequence>
<dbReference type="GeneID" id="113495086"/>
<proteinExistence type="predicted"/>
<dbReference type="KEGG" id="tnl:113495086"/>
<dbReference type="Proteomes" id="UP000322000">
    <property type="component" value="Chromosome 6"/>
</dbReference>
<protein>
    <submittedName>
        <fullName evidence="2">Uncharacterized protein LOC113495086</fullName>
    </submittedName>
</protein>
<organism evidence="1 2">
    <name type="scientific">Trichoplusia ni</name>
    <name type="common">Cabbage looper</name>
    <dbReference type="NCBI Taxonomy" id="7111"/>
    <lineage>
        <taxon>Eukaryota</taxon>
        <taxon>Metazoa</taxon>
        <taxon>Ecdysozoa</taxon>
        <taxon>Arthropoda</taxon>
        <taxon>Hexapoda</taxon>
        <taxon>Insecta</taxon>
        <taxon>Pterygota</taxon>
        <taxon>Neoptera</taxon>
        <taxon>Endopterygota</taxon>
        <taxon>Lepidoptera</taxon>
        <taxon>Glossata</taxon>
        <taxon>Ditrysia</taxon>
        <taxon>Noctuoidea</taxon>
        <taxon>Noctuidae</taxon>
        <taxon>Plusiinae</taxon>
        <taxon>Trichoplusia</taxon>
    </lineage>
</organism>
<name>A0A7E5VMH8_TRINI</name>
<evidence type="ECO:0000313" key="2">
    <source>
        <dbReference type="RefSeq" id="XP_026729482.1"/>
    </source>
</evidence>
<gene>
    <name evidence="2" type="primary">LOC113495086</name>
</gene>
<reference evidence="2" key="1">
    <citation type="submission" date="2025-08" db="UniProtKB">
        <authorList>
            <consortium name="RefSeq"/>
        </authorList>
    </citation>
    <scope>IDENTIFICATION</scope>
</reference>
<accession>A0A7E5VMH8</accession>
<evidence type="ECO:0000313" key="1">
    <source>
        <dbReference type="Proteomes" id="UP000322000"/>
    </source>
</evidence>
<dbReference type="InParanoid" id="A0A7E5VMH8"/>
<dbReference type="AlphaFoldDB" id="A0A7E5VMH8"/>